<protein>
    <recommendedName>
        <fullName evidence="3">Phage portal protein</fullName>
    </recommendedName>
</protein>
<dbReference type="RefSeq" id="WP_094604752.1">
    <property type="nucleotide sequence ID" value="NZ_CP155573.1"/>
</dbReference>
<evidence type="ECO:0008006" key="3">
    <source>
        <dbReference type="Google" id="ProtNLM"/>
    </source>
</evidence>
<reference evidence="1" key="1">
    <citation type="submission" date="2024-05" db="EMBL/GenBank/DDBJ databases">
        <title>Isolation and characterization of Sporomusa carbonis sp. nov., a carboxydotrophic hydrogenogen in the genus of Sporomusa isolated from a charcoal burning pile.</title>
        <authorList>
            <person name="Boeer T."/>
            <person name="Rosenbaum F."/>
            <person name="Eysell L."/>
            <person name="Mueller V."/>
            <person name="Daniel R."/>
            <person name="Poehlein A."/>
        </authorList>
    </citation>
    <scope>NUCLEOTIDE SEQUENCE [LARGE SCALE GENOMIC DNA]</scope>
    <source>
        <strain evidence="1">DSM 10669</strain>
    </source>
</reference>
<dbReference type="Proteomes" id="UP000216752">
    <property type="component" value="Chromosome"/>
</dbReference>
<dbReference type="InterPro" id="IPR006944">
    <property type="entry name" value="Phage/GTA_portal"/>
</dbReference>
<keyword evidence="2" id="KW-1185">Reference proteome</keyword>
<organism evidence="1 2">
    <name type="scientific">Sporomusa silvacetica DSM 10669</name>
    <dbReference type="NCBI Taxonomy" id="1123289"/>
    <lineage>
        <taxon>Bacteria</taxon>
        <taxon>Bacillati</taxon>
        <taxon>Bacillota</taxon>
        <taxon>Negativicutes</taxon>
        <taxon>Selenomonadales</taxon>
        <taxon>Sporomusaceae</taxon>
        <taxon>Sporomusa</taxon>
    </lineage>
</organism>
<evidence type="ECO:0000313" key="1">
    <source>
        <dbReference type="EMBL" id="XFO65856.1"/>
    </source>
</evidence>
<name>A0ABZ3IJL8_9FIRM</name>
<dbReference type="EMBL" id="CP155573">
    <property type="protein sequence ID" value="XFO65856.1"/>
    <property type="molecule type" value="Genomic_DNA"/>
</dbReference>
<gene>
    <name evidence="1" type="ORF">SPSIL_020030</name>
</gene>
<sequence length="412" mass="44977">MVIKALKSLFSRRQPERTEQVTLLSGGNAIASSFNGNLRQSDVFLSAVHSIAVHASKMTISHIVQSDGMRSPGDQQLNRLLGLQPNPVTTAAEFLYKCASYYWSDPDLFILLERSGNGSVIAMWPLKPSSAQFVTDQTGSLYIKFLFNNGVNVILQYCDIVHVRRIFHSSDLLGDSNTAIMSAVELAQAQTNGLRTTAESSGMVRGILKVNSSIRPEDLEKVRKSFIDSYLKAGSTIGAVDAKFEYTPINSTPNTINATDIETVNKKIFQFLGVHQSIIDGSFTEETYQSFVESSLEPFSNTLGQALSAKMFTAREIAWGNQISIDTAGKMAFASPKTKITALKELMPLAVLTLDNALTILGFPPVGGEEGARRLQSLNYVDSLRAADYQLANVDKKLLGVKADEGNQDSND</sequence>
<dbReference type="Pfam" id="PF04860">
    <property type="entry name" value="Phage_portal"/>
    <property type="match status" value="1"/>
</dbReference>
<accession>A0ABZ3IJL8</accession>
<evidence type="ECO:0000313" key="2">
    <source>
        <dbReference type="Proteomes" id="UP000216752"/>
    </source>
</evidence>
<proteinExistence type="predicted"/>